<gene>
    <name evidence="1" type="ORF">HNR46_001322</name>
</gene>
<dbReference type="RefSeq" id="WP_184016959.1">
    <property type="nucleotide sequence ID" value="NZ_JACHFD010000005.1"/>
</dbReference>
<proteinExistence type="predicted"/>
<name>A0A840V8N8_9BACT</name>
<comment type="caution">
    <text evidence="1">The sequence shown here is derived from an EMBL/GenBank/DDBJ whole genome shotgun (WGS) entry which is preliminary data.</text>
</comment>
<evidence type="ECO:0000313" key="2">
    <source>
        <dbReference type="Proteomes" id="UP000557717"/>
    </source>
</evidence>
<organism evidence="1 2">
    <name type="scientific">Haloferula luteola</name>
    <dbReference type="NCBI Taxonomy" id="595692"/>
    <lineage>
        <taxon>Bacteria</taxon>
        <taxon>Pseudomonadati</taxon>
        <taxon>Verrucomicrobiota</taxon>
        <taxon>Verrucomicrobiia</taxon>
        <taxon>Verrucomicrobiales</taxon>
        <taxon>Verrucomicrobiaceae</taxon>
        <taxon>Haloferula</taxon>
    </lineage>
</organism>
<keyword evidence="2" id="KW-1185">Reference proteome</keyword>
<dbReference type="Proteomes" id="UP000557717">
    <property type="component" value="Unassembled WGS sequence"/>
</dbReference>
<evidence type="ECO:0000313" key="1">
    <source>
        <dbReference type="EMBL" id="MBB5351088.1"/>
    </source>
</evidence>
<dbReference type="EMBL" id="JACHFD010000005">
    <property type="protein sequence ID" value="MBB5351088.1"/>
    <property type="molecule type" value="Genomic_DNA"/>
</dbReference>
<sequence length="70" mass="7803">MIEPIFYITLADGREVAVTFTTRQRTSAATFDESPPTIPDVVEAVRIMKGGLLTDSRITTHSPLEKFLIH</sequence>
<dbReference type="AlphaFoldDB" id="A0A840V8N8"/>
<reference evidence="1 2" key="1">
    <citation type="submission" date="2020-08" db="EMBL/GenBank/DDBJ databases">
        <title>Genomic Encyclopedia of Type Strains, Phase IV (KMG-IV): sequencing the most valuable type-strain genomes for metagenomic binning, comparative biology and taxonomic classification.</title>
        <authorList>
            <person name="Goeker M."/>
        </authorList>
    </citation>
    <scope>NUCLEOTIDE SEQUENCE [LARGE SCALE GENOMIC DNA]</scope>
    <source>
        <strain evidence="1 2">YC6886</strain>
    </source>
</reference>
<protein>
    <submittedName>
        <fullName evidence="1">Uncharacterized protein</fullName>
    </submittedName>
</protein>
<accession>A0A840V8N8</accession>